<evidence type="ECO:0000313" key="3">
    <source>
        <dbReference type="Proteomes" id="UP000178428"/>
    </source>
</evidence>
<dbReference type="SUPFAM" id="SSF51556">
    <property type="entry name" value="Metallo-dependent hydrolases"/>
    <property type="match status" value="1"/>
</dbReference>
<feature type="domain" description="Amidohydrolase 3" evidence="1">
    <location>
        <begin position="47"/>
        <end position="245"/>
    </location>
</feature>
<sequence length="526" mass="56809">MPSYSAIIKNATIFDGSGDSPKKSDIGIEGDRVAKIGDLNSEHASVEIDASGLYAVPGLIDLTNHSDTHWTLFDYPSQENLLYQGVTTIIGGNCGSSLAPLTRPSDIGDLQKWADVSKANINWQSFGEFIREVENHRMAINFGSFVGHGTARRASGMDVGLAANQDDLKKILYLIHASMEEGALGISTGLGREHSQAADDEEVLSILSQVKGLSGTSVHHLADEGAGIVGAVSRIVSLSRASNSKSHISHFKVLGKKSWPKQKSALEIIERARADGLKITADFFPYTATGSDLYLLLPEWAVSGQSSDILEKLSNDNMKNKITEELRTLTLHYEKIIIASTLKDTGVIGKSLKDIADNAGLSPEETIIELLATNDLQVSIFNEAISEENLFELSKKDYTAISSDGYGLSPGKTGSNLTHPRSFGAFSRAFKMLVREMGILTWEEAVRKMTALPAEIAGLNNRGSLKKGFFADIAVFDPLTIGDTADYKNPSQLSRGIKWVFVNGIAALVDGTLGAKPGRVIYRNSF</sequence>
<dbReference type="PANTHER" id="PTHR11647">
    <property type="entry name" value="HYDRANTOINASE/DIHYDROPYRIMIDINASE FAMILY MEMBER"/>
    <property type="match status" value="1"/>
</dbReference>
<dbReference type="SUPFAM" id="SSF51338">
    <property type="entry name" value="Composite domain of metallo-dependent hydrolases"/>
    <property type="match status" value="1"/>
</dbReference>
<comment type="caution">
    <text evidence="2">The sequence shown here is derived from an EMBL/GenBank/DDBJ whole genome shotgun (WGS) entry which is preliminary data.</text>
</comment>
<evidence type="ECO:0000313" key="2">
    <source>
        <dbReference type="EMBL" id="OGZ30638.1"/>
    </source>
</evidence>
<reference evidence="2 3" key="1">
    <citation type="journal article" date="2016" name="Nat. Commun.">
        <title>Thousands of microbial genomes shed light on interconnected biogeochemical processes in an aquifer system.</title>
        <authorList>
            <person name="Anantharaman K."/>
            <person name="Brown C.T."/>
            <person name="Hug L.A."/>
            <person name="Sharon I."/>
            <person name="Castelle C.J."/>
            <person name="Probst A.J."/>
            <person name="Thomas B.C."/>
            <person name="Singh A."/>
            <person name="Wilkins M.J."/>
            <person name="Karaoz U."/>
            <person name="Brodie E.L."/>
            <person name="Williams K.H."/>
            <person name="Hubbard S.S."/>
            <person name="Banfield J.F."/>
        </authorList>
    </citation>
    <scope>NUCLEOTIDE SEQUENCE [LARGE SCALE GENOMIC DNA]</scope>
</reference>
<accession>A0A1G2EZD8</accession>
<organism evidence="2 3">
    <name type="scientific">Candidatus Niyogibacteria bacterium RIFCSPLOWO2_02_FULL_45_13</name>
    <dbReference type="NCBI Taxonomy" id="1801725"/>
    <lineage>
        <taxon>Bacteria</taxon>
        <taxon>Candidatus Niyogiibacteriota</taxon>
    </lineage>
</organism>
<dbReference type="InterPro" id="IPR023100">
    <property type="entry name" value="D-aminoacylase_insert_dom_sf"/>
</dbReference>
<proteinExistence type="predicted"/>
<dbReference type="GO" id="GO:0016811">
    <property type="term" value="F:hydrolase activity, acting on carbon-nitrogen (but not peptide) bonds, in linear amides"/>
    <property type="evidence" value="ECO:0007669"/>
    <property type="project" value="InterPro"/>
</dbReference>
<dbReference type="InterPro" id="IPR050378">
    <property type="entry name" value="Metallo-dep_Hydrolases_sf"/>
</dbReference>
<dbReference type="Proteomes" id="UP000178428">
    <property type="component" value="Unassembled WGS sequence"/>
</dbReference>
<name>A0A1G2EZD8_9BACT</name>
<dbReference type="Pfam" id="PF07969">
    <property type="entry name" value="Amidohydro_3"/>
    <property type="match status" value="2"/>
</dbReference>
<dbReference type="InterPro" id="IPR013108">
    <property type="entry name" value="Amidohydro_3"/>
</dbReference>
<dbReference type="STRING" id="1801725.A3J00_00500"/>
<dbReference type="EMBL" id="MHMR01000017">
    <property type="protein sequence ID" value="OGZ30638.1"/>
    <property type="molecule type" value="Genomic_DNA"/>
</dbReference>
<dbReference type="Gene3D" id="3.30.1490.130">
    <property type="entry name" value="D-aminoacylase. Domain 3"/>
    <property type="match status" value="1"/>
</dbReference>
<dbReference type="Gene3D" id="3.20.20.140">
    <property type="entry name" value="Metal-dependent hydrolases"/>
    <property type="match status" value="1"/>
</dbReference>
<dbReference type="PANTHER" id="PTHR11647:SF1">
    <property type="entry name" value="COLLAPSIN RESPONSE MEDIATOR PROTEIN"/>
    <property type="match status" value="1"/>
</dbReference>
<evidence type="ECO:0000259" key="1">
    <source>
        <dbReference type="Pfam" id="PF07969"/>
    </source>
</evidence>
<gene>
    <name evidence="2" type="ORF">A3J00_00500</name>
</gene>
<dbReference type="AlphaFoldDB" id="A0A1G2EZD8"/>
<dbReference type="InterPro" id="IPR032466">
    <property type="entry name" value="Metal_Hydrolase"/>
</dbReference>
<dbReference type="InterPro" id="IPR011059">
    <property type="entry name" value="Metal-dep_hydrolase_composite"/>
</dbReference>
<dbReference type="Gene3D" id="2.30.40.10">
    <property type="entry name" value="Urease, subunit C, domain 1"/>
    <property type="match status" value="1"/>
</dbReference>
<feature type="domain" description="Amidohydrolase 3" evidence="1">
    <location>
        <begin position="432"/>
        <end position="487"/>
    </location>
</feature>
<protein>
    <recommendedName>
        <fullName evidence="1">Amidohydrolase 3 domain-containing protein</fullName>
    </recommendedName>
</protein>